<organism evidence="2">
    <name type="scientific">Lysobacter sp. OC7</name>
    <dbReference type="NCBI Taxonomy" id="513005"/>
    <lineage>
        <taxon>Bacteria</taxon>
        <taxon>Pseudomonadati</taxon>
        <taxon>Pseudomonadota</taxon>
        <taxon>Gammaproteobacteria</taxon>
        <taxon>Lysobacterales</taxon>
        <taxon>Lysobacteraceae</taxon>
        <taxon>Lysobacter</taxon>
    </lineage>
</organism>
<gene>
    <name evidence="2" type="primary">carBb</name>
</gene>
<feature type="domain" description="Extradiol ring-cleavage dioxygenase class III enzyme subunit B" evidence="1">
    <location>
        <begin position="13"/>
        <end position="260"/>
    </location>
</feature>
<dbReference type="SUPFAM" id="SSF53213">
    <property type="entry name" value="LigB-like"/>
    <property type="match status" value="1"/>
</dbReference>
<dbReference type="CDD" id="cd07367">
    <property type="entry name" value="CarBb"/>
    <property type="match status" value="1"/>
</dbReference>
<protein>
    <submittedName>
        <fullName evidence="2">Large subunit of meta-cleavage enzyme</fullName>
    </submittedName>
</protein>
<dbReference type="EMBL" id="AB474387">
    <property type="protein sequence ID" value="BAH57737.1"/>
    <property type="molecule type" value="Genomic_DNA"/>
</dbReference>
<sequence length="266" mass="29008">MAEVVGGFATSHILMSSSGVEDKAGRVTKGMAEIGRRIQALSPDVIMVVTNDHLFNFGLDLQVPFAIGTADAYTPLGDLEVPQIERPGHRPFAEEFLSYAAEAGFDLARAESLRPDHGVSVPMLFADPSNTVPLVPLYLNLMMDPMPSPKRCWTLGETFADFVERRCSTVDRVVVLAAGGLSHWVGYEPKVNEAWDRQFLADLEAGQFLGWAGRSKDEILEAAGNGGLEVINWLFMAAAVRAQKSETIYYEAIPEWMTGMGGIEAV</sequence>
<dbReference type="GO" id="GO:0008198">
    <property type="term" value="F:ferrous iron binding"/>
    <property type="evidence" value="ECO:0007669"/>
    <property type="project" value="InterPro"/>
</dbReference>
<dbReference type="Pfam" id="PF02900">
    <property type="entry name" value="LigB"/>
    <property type="match status" value="1"/>
</dbReference>
<dbReference type="AlphaFoldDB" id="C1PHX0"/>
<evidence type="ECO:0000259" key="1">
    <source>
        <dbReference type="Pfam" id="PF02900"/>
    </source>
</evidence>
<accession>C1PHX0</accession>
<dbReference type="InterPro" id="IPR034944">
    <property type="entry name" value="CarBb"/>
</dbReference>
<name>C1PHX0_9GAMM</name>
<dbReference type="GO" id="GO:0016702">
    <property type="term" value="F:oxidoreductase activity, acting on single donors with incorporation of molecular oxygen, incorporation of two atoms of oxygen"/>
    <property type="evidence" value="ECO:0007669"/>
    <property type="project" value="UniProtKB-ARBA"/>
</dbReference>
<evidence type="ECO:0000313" key="2">
    <source>
        <dbReference type="EMBL" id="BAH57737.1"/>
    </source>
</evidence>
<dbReference type="InterPro" id="IPR004183">
    <property type="entry name" value="Xdiol_dOase_suB"/>
</dbReference>
<proteinExistence type="predicted"/>
<dbReference type="Gene3D" id="3.40.830.10">
    <property type="entry name" value="LigB-like"/>
    <property type="match status" value="1"/>
</dbReference>
<reference evidence="2" key="1">
    <citation type="journal article" date="2009" name="Curr. Microbiol.">
        <title>Isolation and Characterization of a car Gene Cluster from the Naphthalene, Phenanthrene, and Carbazole-Degrading Marine Isolate Lysobacter sp. Strain OC7.</title>
        <authorList>
            <person name="Maeda R."/>
            <person name="Nagashima H."/>
            <person name="Zulkharnain A.B."/>
            <person name="Iwata K."/>
            <person name="Omori T."/>
        </authorList>
    </citation>
    <scope>NUCLEOTIDE SEQUENCE</scope>
    <source>
        <strain evidence="2">OC7</strain>
    </source>
</reference>